<sequence>METCEAMSQCEDVLAATEGEGYRGLWCWQKLTAVSRTVAILFWASVTFEAINLCNPGPPRESPSHNEQSPGNPAGAMSFFLEMTFLPQPACRISLVCPKSVRG</sequence>
<dbReference type="Proteomes" id="UP001283361">
    <property type="component" value="Unassembled WGS sequence"/>
</dbReference>
<evidence type="ECO:0000313" key="2">
    <source>
        <dbReference type="Proteomes" id="UP001283361"/>
    </source>
</evidence>
<evidence type="ECO:0000313" key="1">
    <source>
        <dbReference type="EMBL" id="KAK3779381.1"/>
    </source>
</evidence>
<keyword evidence="2" id="KW-1185">Reference proteome</keyword>
<dbReference type="AlphaFoldDB" id="A0AAE1A2N1"/>
<accession>A0AAE1A2N1</accession>
<organism evidence="1 2">
    <name type="scientific">Elysia crispata</name>
    <name type="common">lettuce slug</name>
    <dbReference type="NCBI Taxonomy" id="231223"/>
    <lineage>
        <taxon>Eukaryota</taxon>
        <taxon>Metazoa</taxon>
        <taxon>Spiralia</taxon>
        <taxon>Lophotrochozoa</taxon>
        <taxon>Mollusca</taxon>
        <taxon>Gastropoda</taxon>
        <taxon>Heterobranchia</taxon>
        <taxon>Euthyneura</taxon>
        <taxon>Panpulmonata</taxon>
        <taxon>Sacoglossa</taxon>
        <taxon>Placobranchoidea</taxon>
        <taxon>Plakobranchidae</taxon>
        <taxon>Elysia</taxon>
    </lineage>
</organism>
<name>A0AAE1A2N1_9GAST</name>
<proteinExistence type="predicted"/>
<reference evidence="1" key="1">
    <citation type="journal article" date="2023" name="G3 (Bethesda)">
        <title>A reference genome for the long-term kleptoplast-retaining sea slug Elysia crispata morphotype clarki.</title>
        <authorList>
            <person name="Eastman K.E."/>
            <person name="Pendleton A.L."/>
            <person name="Shaikh M.A."/>
            <person name="Suttiyut T."/>
            <person name="Ogas R."/>
            <person name="Tomko P."/>
            <person name="Gavelis G."/>
            <person name="Widhalm J.R."/>
            <person name="Wisecaver J.H."/>
        </authorList>
    </citation>
    <scope>NUCLEOTIDE SEQUENCE</scope>
    <source>
        <strain evidence="1">ECLA1</strain>
    </source>
</reference>
<comment type="caution">
    <text evidence="1">The sequence shown here is derived from an EMBL/GenBank/DDBJ whole genome shotgun (WGS) entry which is preliminary data.</text>
</comment>
<protein>
    <submittedName>
        <fullName evidence="1">Uncharacterized protein</fullName>
    </submittedName>
</protein>
<dbReference type="EMBL" id="JAWDGP010002843">
    <property type="protein sequence ID" value="KAK3779381.1"/>
    <property type="molecule type" value="Genomic_DNA"/>
</dbReference>
<gene>
    <name evidence="1" type="ORF">RRG08_052603</name>
</gene>